<keyword evidence="2" id="KW-1185">Reference proteome</keyword>
<reference evidence="1 2" key="1">
    <citation type="submission" date="2012-08" db="EMBL/GenBank/DDBJ databases">
        <title>The Genome Sequence of Barnesiella intestinihominis YIT 11860.</title>
        <authorList>
            <consortium name="The Broad Institute Genome Sequencing Platform"/>
            <person name="Earl A."/>
            <person name="Ward D."/>
            <person name="Feldgarden M."/>
            <person name="Gevers D."/>
            <person name="Morotomi M."/>
            <person name="Walker B."/>
            <person name="Young S.K."/>
            <person name="Zeng Q."/>
            <person name="Gargeya S."/>
            <person name="Fitzgerald M."/>
            <person name="Haas B."/>
            <person name="Abouelleil A."/>
            <person name="Alvarado L."/>
            <person name="Arachchi H.M."/>
            <person name="Berlin A.M."/>
            <person name="Chapman S.B."/>
            <person name="Goldberg J."/>
            <person name="Griggs A."/>
            <person name="Gujja S."/>
            <person name="Hansen M."/>
            <person name="Howarth C."/>
            <person name="Imamovic A."/>
            <person name="Larimer J."/>
            <person name="McCowen C."/>
            <person name="Montmayeur A."/>
            <person name="Murphy C."/>
            <person name="Neiman D."/>
            <person name="Pearson M."/>
            <person name="Priest M."/>
            <person name="Roberts A."/>
            <person name="Saif S."/>
            <person name="Shea T."/>
            <person name="Sisk P."/>
            <person name="Sykes S."/>
            <person name="Wortman J."/>
            <person name="Nusbaum C."/>
            <person name="Birren B."/>
        </authorList>
    </citation>
    <scope>NUCLEOTIDE SEQUENCE [LARGE SCALE GENOMIC DNA]</scope>
    <source>
        <strain evidence="1 2">YIT 11860</strain>
    </source>
</reference>
<comment type="caution">
    <text evidence="1">The sequence shown here is derived from an EMBL/GenBank/DDBJ whole genome shotgun (WGS) entry which is preliminary data.</text>
</comment>
<dbReference type="EMBL" id="ADLE01000018">
    <property type="protein sequence ID" value="EJZ62107.1"/>
    <property type="molecule type" value="Genomic_DNA"/>
</dbReference>
<sequence>MTQISAKIKKTEGNRINQCDIFHDIDIVECITEGADGVSVSYIRFPLMICLNQDCDLNSDERDKLKENSNKDCRLLHLIVAPLFNFDVFKDGQHWGDIFQTGQKYNPNRTDGKKIMNNEDPRFHFLHFEDGFELPDMVIDFKHFYTVSTEYLYRNINNRVCSLSELYREKISQRFAYFISRIGLPE</sequence>
<protein>
    <submittedName>
        <fullName evidence="1">Uncharacterized protein</fullName>
    </submittedName>
</protein>
<name>K0WS59_9BACT</name>
<dbReference type="RefSeq" id="WP_008863161.1">
    <property type="nucleotide sequence ID" value="NZ_CAXSYG010000001.1"/>
</dbReference>
<proteinExistence type="predicted"/>
<accession>K0WS59</accession>
<dbReference type="AlphaFoldDB" id="K0WS59"/>
<evidence type="ECO:0000313" key="1">
    <source>
        <dbReference type="EMBL" id="EJZ62107.1"/>
    </source>
</evidence>
<evidence type="ECO:0000313" key="2">
    <source>
        <dbReference type="Proteomes" id="UP000006044"/>
    </source>
</evidence>
<dbReference type="eggNOG" id="ENOG502ZY3F">
    <property type="taxonomic scope" value="Bacteria"/>
</dbReference>
<dbReference type="Proteomes" id="UP000006044">
    <property type="component" value="Unassembled WGS sequence"/>
</dbReference>
<dbReference type="HOGENOM" id="CLU_1352139_0_0_10"/>
<organism evidence="1 2">
    <name type="scientific">Barnesiella intestinihominis YIT 11860</name>
    <dbReference type="NCBI Taxonomy" id="742726"/>
    <lineage>
        <taxon>Bacteria</taxon>
        <taxon>Pseudomonadati</taxon>
        <taxon>Bacteroidota</taxon>
        <taxon>Bacteroidia</taxon>
        <taxon>Bacteroidales</taxon>
        <taxon>Barnesiellaceae</taxon>
        <taxon>Barnesiella</taxon>
    </lineage>
</organism>
<gene>
    <name evidence="1" type="ORF">HMPREF9448_02790</name>
</gene>